<evidence type="ECO:0000313" key="4">
    <source>
        <dbReference type="Proteomes" id="UP000199759"/>
    </source>
</evidence>
<feature type="chain" id="PRO_5011597948" description="Serine aminopeptidase S33 domain-containing protein" evidence="1">
    <location>
        <begin position="25"/>
        <end position="451"/>
    </location>
</feature>
<organism evidence="3 4">
    <name type="scientific">Maricaulis salignorans</name>
    <dbReference type="NCBI Taxonomy" id="144026"/>
    <lineage>
        <taxon>Bacteria</taxon>
        <taxon>Pseudomonadati</taxon>
        <taxon>Pseudomonadota</taxon>
        <taxon>Alphaproteobacteria</taxon>
        <taxon>Maricaulales</taxon>
        <taxon>Maricaulaceae</taxon>
        <taxon>Maricaulis</taxon>
    </lineage>
</organism>
<feature type="domain" description="Serine aminopeptidase S33" evidence="2">
    <location>
        <begin position="147"/>
        <end position="254"/>
    </location>
</feature>
<dbReference type="Pfam" id="PF12146">
    <property type="entry name" value="Hydrolase_4"/>
    <property type="match status" value="1"/>
</dbReference>
<keyword evidence="1" id="KW-0732">Signal</keyword>
<dbReference type="InterPro" id="IPR022742">
    <property type="entry name" value="Hydrolase_4"/>
</dbReference>
<dbReference type="GO" id="GO:0052689">
    <property type="term" value="F:carboxylic ester hydrolase activity"/>
    <property type="evidence" value="ECO:0007669"/>
    <property type="project" value="TreeGrafter"/>
</dbReference>
<dbReference type="EMBL" id="FNHG01000002">
    <property type="protein sequence ID" value="SDL81106.1"/>
    <property type="molecule type" value="Genomic_DNA"/>
</dbReference>
<proteinExistence type="predicted"/>
<accession>A0A1G9N3F9</accession>
<keyword evidence="4" id="KW-1185">Reference proteome</keyword>
<evidence type="ECO:0000259" key="2">
    <source>
        <dbReference type="Pfam" id="PF12146"/>
    </source>
</evidence>
<dbReference type="PANTHER" id="PTHR43265:SF1">
    <property type="entry name" value="ESTERASE ESTD"/>
    <property type="match status" value="1"/>
</dbReference>
<gene>
    <name evidence="3" type="ORF">SAMN04488568_102208</name>
</gene>
<dbReference type="SUPFAM" id="SSF53474">
    <property type="entry name" value="alpha/beta-Hydrolases"/>
    <property type="match status" value="1"/>
</dbReference>
<dbReference type="Proteomes" id="UP000199759">
    <property type="component" value="Unassembled WGS sequence"/>
</dbReference>
<dbReference type="STRING" id="144026.SAMN04488568_102208"/>
<evidence type="ECO:0000313" key="3">
    <source>
        <dbReference type="EMBL" id="SDL81106.1"/>
    </source>
</evidence>
<evidence type="ECO:0000256" key="1">
    <source>
        <dbReference type="SAM" id="SignalP"/>
    </source>
</evidence>
<dbReference type="PROSITE" id="PS51257">
    <property type="entry name" value="PROKAR_LIPOPROTEIN"/>
    <property type="match status" value="1"/>
</dbReference>
<dbReference type="RefSeq" id="WP_176780220.1">
    <property type="nucleotide sequence ID" value="NZ_FNHG01000002.1"/>
</dbReference>
<dbReference type="InterPro" id="IPR029058">
    <property type="entry name" value="AB_hydrolase_fold"/>
</dbReference>
<dbReference type="Gene3D" id="3.40.50.1820">
    <property type="entry name" value="alpha/beta hydrolase"/>
    <property type="match status" value="1"/>
</dbReference>
<dbReference type="InterPro" id="IPR053145">
    <property type="entry name" value="AB_hydrolase_Est10"/>
</dbReference>
<reference evidence="3 4" key="1">
    <citation type="submission" date="2016-10" db="EMBL/GenBank/DDBJ databases">
        <authorList>
            <person name="de Groot N.N."/>
        </authorList>
    </citation>
    <scope>NUCLEOTIDE SEQUENCE [LARGE SCALE GENOMIC DNA]</scope>
    <source>
        <strain evidence="3 4">DSM 16077</strain>
    </source>
</reference>
<sequence length="451" mass="48225">MLKSGFVLALGVAGLLTACSGNEALDPAAICHVGVYQTASGSIIDIAPVAGADLRWRALDGQVGRISAGEDGLWSGTTGWTDQADPARFDLGECGTTSLTIEGLDGYDGVAERIPLDIIDTEFESDGLTLAGRLVLPQGTQPVPIAVWVHGSERDSALDWAYAQRIMPAQGVGIFVYDKRGTGASGGEYSQDFQALAGDAAMALQRARELAGPRAGRVGLFGGSQGGWVAPLAATMSDADFVMVSFGMMVAPTDEDASEVQLELRAAGYDDEVLARAAQVTDVTGRLMASGFTDGREDFVRLKQQWGDEDWFRAIEGEYSGQMLDAGVTAFKFVYRNFFDAGTSWGHDSTAVMNQVEVPVLWVLAGQDREAPPDATRDILHQLIAEGRNIDLVEFANTGHGILEFVETGAGRESTRYAEGYFRLLGDWARNGRLEGPYGDARLPEPVVQEP</sequence>
<feature type="signal peptide" evidence="1">
    <location>
        <begin position="1"/>
        <end position="24"/>
    </location>
</feature>
<protein>
    <recommendedName>
        <fullName evidence="2">Serine aminopeptidase S33 domain-containing protein</fullName>
    </recommendedName>
</protein>
<dbReference type="AlphaFoldDB" id="A0A1G9N3F9"/>
<name>A0A1G9N3F9_9PROT</name>
<dbReference type="PANTHER" id="PTHR43265">
    <property type="entry name" value="ESTERASE ESTD"/>
    <property type="match status" value="1"/>
</dbReference>